<name>A0A554LN65_9BACT</name>
<proteinExistence type="predicted"/>
<organism evidence="4 5">
    <name type="scientific">Candidatus Berkelbacteria bacterium Athens1014_28</name>
    <dbReference type="NCBI Taxonomy" id="2017145"/>
    <lineage>
        <taxon>Bacteria</taxon>
        <taxon>Candidatus Berkelbacteria</taxon>
    </lineage>
</organism>
<evidence type="ECO:0000256" key="2">
    <source>
        <dbReference type="SAM" id="SignalP"/>
    </source>
</evidence>
<dbReference type="Pfam" id="PF13360">
    <property type="entry name" value="PQQ_2"/>
    <property type="match status" value="2"/>
</dbReference>
<keyword evidence="2" id="KW-0732">Signal</keyword>
<feature type="chain" id="PRO_5021829412" evidence="2">
    <location>
        <begin position="27"/>
        <end position="669"/>
    </location>
</feature>
<feature type="signal peptide" evidence="2">
    <location>
        <begin position="1"/>
        <end position="26"/>
    </location>
</feature>
<accession>A0A554LN65</accession>
<dbReference type="InterPro" id="IPR011047">
    <property type="entry name" value="Quinoprotein_ADH-like_sf"/>
</dbReference>
<keyword evidence="1" id="KW-0472">Membrane</keyword>
<evidence type="ECO:0000313" key="5">
    <source>
        <dbReference type="Proteomes" id="UP000316495"/>
    </source>
</evidence>
<reference evidence="4 5" key="1">
    <citation type="submission" date="2017-07" db="EMBL/GenBank/DDBJ databases">
        <title>Mechanisms for carbon and nitrogen cycling indicate functional differentiation within the Candidate Phyla Radiation.</title>
        <authorList>
            <person name="Danczak R.E."/>
            <person name="Johnston M.D."/>
            <person name="Kenah C."/>
            <person name="Slattery M."/>
            <person name="Wrighton K.C."/>
            <person name="Wilkins M.J."/>
        </authorList>
    </citation>
    <scope>NUCLEOTIDE SEQUENCE [LARGE SCALE GENOMIC DNA]</scope>
    <source>
        <strain evidence="4">Athens1014_28</strain>
    </source>
</reference>
<feature type="transmembrane region" description="Helical" evidence="1">
    <location>
        <begin position="475"/>
        <end position="494"/>
    </location>
</feature>
<feature type="transmembrane region" description="Helical" evidence="1">
    <location>
        <begin position="443"/>
        <end position="463"/>
    </location>
</feature>
<gene>
    <name evidence="4" type="ORF">Athens101428_387</name>
</gene>
<keyword evidence="1" id="KW-0812">Transmembrane</keyword>
<feature type="domain" description="Pyrrolo-quinoline quinone repeat" evidence="3">
    <location>
        <begin position="233"/>
        <end position="333"/>
    </location>
</feature>
<dbReference type="SUPFAM" id="SSF50998">
    <property type="entry name" value="Quinoprotein alcohol dehydrogenase-like"/>
    <property type="match status" value="1"/>
</dbReference>
<evidence type="ECO:0000256" key="1">
    <source>
        <dbReference type="SAM" id="Phobius"/>
    </source>
</evidence>
<sequence length="669" mass="72869">MNKRFLFGFFVCFLLAAGISIQAVSAASSGLADSSWPVFGHDARHTNVSPYEVGKEKKELLWSYKAESGIESSPAIGADGTIYVGSHDGYFYAFNKDGSLKWKVKLTEPSFDERWNNSKAIMASPAIAKDGTIYINTASDFLHALNPDGSEKWRFSINWHNDFWNGPNIGSDGTIYIGTARFDGASENSGLYAISPDGTRKWFVQESSGISIVPTVMDDGTVIYGAADPKDNKGKIIAATPDGKKKWEFMLEEWLEGSAAIGPDGTIFSGSKEGNVYALNPDGSEKWRFKTEGGISATPTIGSDGNIYIGSWDGNFYALDQKTAEEKWRFDAKLGRDPKLFEGYPGKETIITNAALSKDGVLIFADVFDTLYALDTAGKELWRWKNTSGAGFASSPAVNSDGTIYFGDEGGNFYALSEKGSDSNANIASDTPSKGEKPLPFALIYQSAAILSILISAGTIYILRRRKQLSRKILLAVLSATLIIVVSCGVLLFFNKFNNDSKSSILNLNSNDKVGVTSTQKSDTPKDDDSDFVKNSTRVSDTIDVRVREFGETGRSCAGKGCGSLKDTCVRWNKTRDQCYETARTSPATSDKYLIYCNMVVVNQDEAKAAQITLNLNYTTADGVKHLVKKESLNLKPQTGNSLGWTYDVAAENIGKCGYSDILVEESNN</sequence>
<comment type="caution">
    <text evidence="4">The sequence shown here is derived from an EMBL/GenBank/DDBJ whole genome shotgun (WGS) entry which is preliminary data.</text>
</comment>
<evidence type="ECO:0000259" key="3">
    <source>
        <dbReference type="Pfam" id="PF13360"/>
    </source>
</evidence>
<dbReference type="Gene3D" id="2.130.10.10">
    <property type="entry name" value="YVTN repeat-like/Quinoprotein amine dehydrogenase"/>
    <property type="match status" value="2"/>
</dbReference>
<dbReference type="Proteomes" id="UP000316495">
    <property type="component" value="Unassembled WGS sequence"/>
</dbReference>
<evidence type="ECO:0000313" key="4">
    <source>
        <dbReference type="EMBL" id="TSC94234.1"/>
    </source>
</evidence>
<dbReference type="InterPro" id="IPR018391">
    <property type="entry name" value="PQQ_b-propeller_rpt"/>
</dbReference>
<keyword evidence="1" id="KW-1133">Transmembrane helix</keyword>
<dbReference type="PANTHER" id="PTHR34512:SF30">
    <property type="entry name" value="OUTER MEMBRANE PROTEIN ASSEMBLY FACTOR BAMB"/>
    <property type="match status" value="1"/>
</dbReference>
<dbReference type="SMART" id="SM00564">
    <property type="entry name" value="PQQ"/>
    <property type="match status" value="8"/>
</dbReference>
<protein>
    <submittedName>
        <fullName evidence="4">Pyrrolo-quinoline quinone repeat-containing protein</fullName>
    </submittedName>
</protein>
<dbReference type="InterPro" id="IPR015943">
    <property type="entry name" value="WD40/YVTN_repeat-like_dom_sf"/>
</dbReference>
<dbReference type="PANTHER" id="PTHR34512">
    <property type="entry name" value="CELL SURFACE PROTEIN"/>
    <property type="match status" value="1"/>
</dbReference>
<dbReference type="AlphaFoldDB" id="A0A554LN65"/>
<dbReference type="InterPro" id="IPR002372">
    <property type="entry name" value="PQQ_rpt_dom"/>
</dbReference>
<feature type="domain" description="Pyrrolo-quinoline quinone repeat" evidence="3">
    <location>
        <begin position="53"/>
        <end position="112"/>
    </location>
</feature>
<dbReference type="EMBL" id="VMGN01000018">
    <property type="protein sequence ID" value="TSC94234.1"/>
    <property type="molecule type" value="Genomic_DNA"/>
</dbReference>